<dbReference type="AlphaFoldDB" id="A0A4C1STF1"/>
<comment type="caution">
    <text evidence="1">The sequence shown here is derived from an EMBL/GenBank/DDBJ whole genome shotgun (WGS) entry which is preliminary data.</text>
</comment>
<dbReference type="InterPro" id="IPR009030">
    <property type="entry name" value="Growth_fac_rcpt_cys_sf"/>
</dbReference>
<dbReference type="SUPFAM" id="SSF57184">
    <property type="entry name" value="Growth factor receptor domain"/>
    <property type="match status" value="1"/>
</dbReference>
<accession>A0A4C1STF1</accession>
<feature type="non-terminal residue" evidence="1">
    <location>
        <position position="1"/>
    </location>
</feature>
<proteinExistence type="predicted"/>
<dbReference type="CDD" id="cd00064">
    <property type="entry name" value="FU"/>
    <property type="match status" value="1"/>
</dbReference>
<keyword evidence="2" id="KW-1185">Reference proteome</keyword>
<protein>
    <submittedName>
        <fullName evidence="1">Uncharacterized protein</fullName>
    </submittedName>
</protein>
<sequence length="125" mass="14235">VVHLQQVPCLRCNSEGCIKCPMYLVTDTRQCVEHCPAGYIDQWSAHTSLWGVFVFPTGYSGANGRFGRHVWRFPRLSLDTGCCHHVNETPSPPQNNQTKLINEHTMDRSDFLRQLNDMSQMPSIS</sequence>
<dbReference type="EMBL" id="BGZK01007776">
    <property type="protein sequence ID" value="GBP05513.1"/>
    <property type="molecule type" value="Genomic_DNA"/>
</dbReference>
<dbReference type="STRING" id="151549.A0A4C1STF1"/>
<evidence type="ECO:0000313" key="2">
    <source>
        <dbReference type="Proteomes" id="UP000299102"/>
    </source>
</evidence>
<dbReference type="OrthoDB" id="7323052at2759"/>
<organism evidence="1 2">
    <name type="scientific">Eumeta variegata</name>
    <name type="common">Bagworm moth</name>
    <name type="synonym">Eumeta japonica</name>
    <dbReference type="NCBI Taxonomy" id="151549"/>
    <lineage>
        <taxon>Eukaryota</taxon>
        <taxon>Metazoa</taxon>
        <taxon>Ecdysozoa</taxon>
        <taxon>Arthropoda</taxon>
        <taxon>Hexapoda</taxon>
        <taxon>Insecta</taxon>
        <taxon>Pterygota</taxon>
        <taxon>Neoptera</taxon>
        <taxon>Endopterygota</taxon>
        <taxon>Lepidoptera</taxon>
        <taxon>Glossata</taxon>
        <taxon>Ditrysia</taxon>
        <taxon>Tineoidea</taxon>
        <taxon>Psychidae</taxon>
        <taxon>Oiketicinae</taxon>
        <taxon>Eumeta</taxon>
    </lineage>
</organism>
<reference evidence="1 2" key="1">
    <citation type="journal article" date="2019" name="Commun. Biol.">
        <title>The bagworm genome reveals a unique fibroin gene that provides high tensile strength.</title>
        <authorList>
            <person name="Kono N."/>
            <person name="Nakamura H."/>
            <person name="Ohtoshi R."/>
            <person name="Tomita M."/>
            <person name="Numata K."/>
            <person name="Arakawa K."/>
        </authorList>
    </citation>
    <scope>NUCLEOTIDE SEQUENCE [LARGE SCALE GENOMIC DNA]</scope>
</reference>
<evidence type="ECO:0000313" key="1">
    <source>
        <dbReference type="EMBL" id="GBP05513.1"/>
    </source>
</evidence>
<dbReference type="InterPro" id="IPR006212">
    <property type="entry name" value="Furin_repeat"/>
</dbReference>
<dbReference type="Proteomes" id="UP000299102">
    <property type="component" value="Unassembled WGS sequence"/>
</dbReference>
<gene>
    <name evidence="1" type="ORF">EVAR_101317_1</name>
</gene>
<name>A0A4C1STF1_EUMVA</name>